<gene>
    <name evidence="8" type="ordered locus">Snov_2034</name>
</gene>
<feature type="domain" description="HTH marR-type" evidence="7">
    <location>
        <begin position="37"/>
        <end position="174"/>
    </location>
</feature>
<dbReference type="eggNOG" id="COG1846">
    <property type="taxonomic scope" value="Bacteria"/>
</dbReference>
<name>D7A071_ANCN5</name>
<sequence length="177" mass="19689">MIANSRPIDKDPRADAAPAAAATDRERAPDQAEPRLDDFVCFAIYSASHAINRVYKPVLDRLGLTYPQYLAMVLLWEKDGRTVGEIGERLRLESNTLTPVLKRLQAAGLLTRERDVEDERQVRIRLTAKGRELHAGAAAMRERLTSAARQDVEELTRLRGEVCALRDALDASAPSGR</sequence>
<dbReference type="OrthoDB" id="9806864at2"/>
<evidence type="ECO:0000256" key="2">
    <source>
        <dbReference type="ARBA" id="ARBA00022490"/>
    </source>
</evidence>
<evidence type="ECO:0000256" key="4">
    <source>
        <dbReference type="ARBA" id="ARBA00023125"/>
    </source>
</evidence>
<feature type="region of interest" description="Disordered" evidence="6">
    <location>
        <begin position="1"/>
        <end position="31"/>
    </location>
</feature>
<evidence type="ECO:0000259" key="7">
    <source>
        <dbReference type="PROSITE" id="PS50995"/>
    </source>
</evidence>
<dbReference type="KEGG" id="sno:Snov_2034"/>
<evidence type="ECO:0000256" key="1">
    <source>
        <dbReference type="ARBA" id="ARBA00004496"/>
    </source>
</evidence>
<evidence type="ECO:0000313" key="9">
    <source>
        <dbReference type="Proteomes" id="UP000006633"/>
    </source>
</evidence>
<dbReference type="InterPro" id="IPR039422">
    <property type="entry name" value="MarR/SlyA-like"/>
</dbReference>
<dbReference type="SUPFAM" id="SSF46785">
    <property type="entry name" value="Winged helix' DNA-binding domain"/>
    <property type="match status" value="1"/>
</dbReference>
<keyword evidence="2" id="KW-0963">Cytoplasm</keyword>
<dbReference type="GO" id="GO:0003677">
    <property type="term" value="F:DNA binding"/>
    <property type="evidence" value="ECO:0007669"/>
    <property type="project" value="UniProtKB-KW"/>
</dbReference>
<dbReference type="GO" id="GO:0006950">
    <property type="term" value="P:response to stress"/>
    <property type="evidence" value="ECO:0007669"/>
    <property type="project" value="TreeGrafter"/>
</dbReference>
<dbReference type="GO" id="GO:0005737">
    <property type="term" value="C:cytoplasm"/>
    <property type="evidence" value="ECO:0007669"/>
    <property type="project" value="UniProtKB-SubCell"/>
</dbReference>
<evidence type="ECO:0000313" key="8">
    <source>
        <dbReference type="EMBL" id="ADH89332.1"/>
    </source>
</evidence>
<proteinExistence type="predicted"/>
<dbReference type="FunFam" id="1.10.10.10:FF:000163">
    <property type="entry name" value="MarR family transcriptional regulator"/>
    <property type="match status" value="1"/>
</dbReference>
<dbReference type="InterPro" id="IPR000835">
    <property type="entry name" value="HTH_MarR-typ"/>
</dbReference>
<protein>
    <submittedName>
        <fullName evidence="8">Transcriptional regulator, MarR family</fullName>
    </submittedName>
</protein>
<keyword evidence="9" id="KW-1185">Reference proteome</keyword>
<dbReference type="HOGENOM" id="CLU_083287_3_0_5"/>
<comment type="subcellular location">
    <subcellularLocation>
        <location evidence="1">Cytoplasm</location>
    </subcellularLocation>
</comment>
<dbReference type="SMART" id="SM00347">
    <property type="entry name" value="HTH_MARR"/>
    <property type="match status" value="1"/>
</dbReference>
<evidence type="ECO:0000256" key="3">
    <source>
        <dbReference type="ARBA" id="ARBA00023015"/>
    </source>
</evidence>
<evidence type="ECO:0000256" key="5">
    <source>
        <dbReference type="ARBA" id="ARBA00023163"/>
    </source>
</evidence>
<dbReference type="InterPro" id="IPR036388">
    <property type="entry name" value="WH-like_DNA-bd_sf"/>
</dbReference>
<dbReference type="RefSeq" id="WP_013166836.1">
    <property type="nucleotide sequence ID" value="NC_014217.1"/>
</dbReference>
<dbReference type="Proteomes" id="UP000006633">
    <property type="component" value="Chromosome"/>
</dbReference>
<dbReference type="PROSITE" id="PS50995">
    <property type="entry name" value="HTH_MARR_2"/>
    <property type="match status" value="1"/>
</dbReference>
<accession>D7A071</accession>
<dbReference type="AlphaFoldDB" id="D7A071"/>
<dbReference type="EMBL" id="CP002026">
    <property type="protein sequence ID" value="ADH89332.1"/>
    <property type="molecule type" value="Genomic_DNA"/>
</dbReference>
<dbReference type="PANTHER" id="PTHR33164:SF5">
    <property type="entry name" value="ORGANIC HYDROPEROXIDE RESISTANCE TRANSCRIPTIONAL REGULATOR"/>
    <property type="match status" value="1"/>
</dbReference>
<keyword evidence="4" id="KW-0238">DNA-binding</keyword>
<dbReference type="InterPro" id="IPR036390">
    <property type="entry name" value="WH_DNA-bd_sf"/>
</dbReference>
<dbReference type="InterPro" id="IPR055166">
    <property type="entry name" value="Transc_reg_Sar_Rot_HTH"/>
</dbReference>
<dbReference type="Gene3D" id="1.10.10.10">
    <property type="entry name" value="Winged helix-like DNA-binding domain superfamily/Winged helix DNA-binding domain"/>
    <property type="match status" value="1"/>
</dbReference>
<organism evidence="8 9">
    <name type="scientific">Ancylobacter novellus (strain ATCC 8093 / DSM 506 / JCM 20403 / CCM 1077 / IAM 12100 / NBRC 12443 / NCIMB 10456)</name>
    <name type="common">Starkeya novella</name>
    <dbReference type="NCBI Taxonomy" id="639283"/>
    <lineage>
        <taxon>Bacteria</taxon>
        <taxon>Pseudomonadati</taxon>
        <taxon>Pseudomonadota</taxon>
        <taxon>Alphaproteobacteria</taxon>
        <taxon>Hyphomicrobiales</taxon>
        <taxon>Xanthobacteraceae</taxon>
        <taxon>Ancylobacter</taxon>
    </lineage>
</organism>
<evidence type="ECO:0000256" key="6">
    <source>
        <dbReference type="SAM" id="MobiDB-lite"/>
    </source>
</evidence>
<dbReference type="Pfam" id="PF22381">
    <property type="entry name" value="Staph_reg_Sar_Rot"/>
    <property type="match status" value="1"/>
</dbReference>
<dbReference type="PANTHER" id="PTHR33164">
    <property type="entry name" value="TRANSCRIPTIONAL REGULATOR, MARR FAMILY"/>
    <property type="match status" value="1"/>
</dbReference>
<keyword evidence="5" id="KW-0804">Transcription</keyword>
<keyword evidence="3" id="KW-0805">Transcription regulation</keyword>
<dbReference type="PRINTS" id="PR00598">
    <property type="entry name" value="HTHMARR"/>
</dbReference>
<reference evidence="8 9" key="1">
    <citation type="journal article" date="2012" name="Stand. Genomic Sci.">
        <title>Complete genome sequence of the facultatively chemolithoautotrophic and methylotrophic alpha Proteobacterium Starkeya novella type strain (ATCC 8093(T)).</title>
        <authorList>
            <person name="Kappler U."/>
            <person name="Davenport K."/>
            <person name="Beatson S."/>
            <person name="Lucas S."/>
            <person name="Lapidus A."/>
            <person name="Copeland A."/>
            <person name="Berry K.W."/>
            <person name="Glavina Del Rio T."/>
            <person name="Hammon N."/>
            <person name="Dalin E."/>
            <person name="Tice H."/>
            <person name="Pitluck S."/>
            <person name="Richardson P."/>
            <person name="Bruce D."/>
            <person name="Goodwin L.A."/>
            <person name="Han C."/>
            <person name="Tapia R."/>
            <person name="Detter J.C."/>
            <person name="Chang Y.J."/>
            <person name="Jeffries C.D."/>
            <person name="Land M."/>
            <person name="Hauser L."/>
            <person name="Kyrpides N.C."/>
            <person name="Goker M."/>
            <person name="Ivanova N."/>
            <person name="Klenk H.P."/>
            <person name="Woyke T."/>
        </authorList>
    </citation>
    <scope>NUCLEOTIDE SEQUENCE [LARGE SCALE GENOMIC DNA]</scope>
    <source>
        <strain evidence="9">ATCC 8093 / DSM 506 / JCM 20403 / CCM 1077 / IAM 12100 / NBRC 12443 / NCIMB 10456</strain>
    </source>
</reference>
<dbReference type="GO" id="GO:0003700">
    <property type="term" value="F:DNA-binding transcription factor activity"/>
    <property type="evidence" value="ECO:0007669"/>
    <property type="project" value="InterPro"/>
</dbReference>